<gene>
    <name evidence="5" type="ORF">SAMN02745215_00796</name>
</gene>
<proteinExistence type="predicted"/>
<dbReference type="EMBL" id="FRDN01000004">
    <property type="protein sequence ID" value="SHN57463.1"/>
    <property type="molecule type" value="Genomic_DNA"/>
</dbReference>
<evidence type="ECO:0000313" key="5">
    <source>
        <dbReference type="EMBL" id="SHN57463.1"/>
    </source>
</evidence>
<dbReference type="Pfam" id="PF12833">
    <property type="entry name" value="HTH_18"/>
    <property type="match status" value="1"/>
</dbReference>
<dbReference type="RefSeq" id="WP_072771373.1">
    <property type="nucleotide sequence ID" value="NZ_FRDN01000004.1"/>
</dbReference>
<dbReference type="PANTHER" id="PTHR46796">
    <property type="entry name" value="HTH-TYPE TRANSCRIPTIONAL ACTIVATOR RHAS-RELATED"/>
    <property type="match status" value="1"/>
</dbReference>
<accession>A0A1M7SG51</accession>
<feature type="domain" description="HTH araC/xylS-type" evidence="4">
    <location>
        <begin position="156"/>
        <end position="255"/>
    </location>
</feature>
<keyword evidence="3" id="KW-0804">Transcription</keyword>
<dbReference type="GO" id="GO:0043565">
    <property type="term" value="F:sequence-specific DNA binding"/>
    <property type="evidence" value="ECO:0007669"/>
    <property type="project" value="InterPro"/>
</dbReference>
<dbReference type="InterPro" id="IPR050204">
    <property type="entry name" value="AraC_XylS_family_regulators"/>
</dbReference>
<evidence type="ECO:0000256" key="2">
    <source>
        <dbReference type="ARBA" id="ARBA00023125"/>
    </source>
</evidence>
<dbReference type="Proteomes" id="UP000184010">
    <property type="component" value="Unassembled WGS sequence"/>
</dbReference>
<evidence type="ECO:0000256" key="3">
    <source>
        <dbReference type="ARBA" id="ARBA00023163"/>
    </source>
</evidence>
<dbReference type="STRING" id="1121395.SAMN02745215_00796"/>
<dbReference type="AlphaFoldDB" id="A0A1M7SG51"/>
<organism evidence="5 6">
    <name type="scientific">Desulfitobacterium chlororespirans DSM 11544</name>
    <dbReference type="NCBI Taxonomy" id="1121395"/>
    <lineage>
        <taxon>Bacteria</taxon>
        <taxon>Bacillati</taxon>
        <taxon>Bacillota</taxon>
        <taxon>Clostridia</taxon>
        <taxon>Eubacteriales</taxon>
        <taxon>Desulfitobacteriaceae</taxon>
        <taxon>Desulfitobacterium</taxon>
    </lineage>
</organism>
<keyword evidence="6" id="KW-1185">Reference proteome</keyword>
<dbReference type="PROSITE" id="PS01124">
    <property type="entry name" value="HTH_ARAC_FAMILY_2"/>
    <property type="match status" value="1"/>
</dbReference>
<keyword evidence="2" id="KW-0238">DNA-binding</keyword>
<evidence type="ECO:0000259" key="4">
    <source>
        <dbReference type="PROSITE" id="PS01124"/>
    </source>
</evidence>
<evidence type="ECO:0000256" key="1">
    <source>
        <dbReference type="ARBA" id="ARBA00023015"/>
    </source>
</evidence>
<dbReference type="InterPro" id="IPR018060">
    <property type="entry name" value="HTH_AraC"/>
</dbReference>
<sequence length="262" mass="29620">MNCIIKYGRNVGAISDRVEADSHKHWLLQLFLSIEEELDIKVKGQLIPCHALLVNMDTEHAFNTGGNIHFTMLIDPTTELGRAMRQLLIGQSFYVLPQADIAVLQQAFRKALARREHSTLLSFVQSLAAYFTSNDRVADRVLDKGADRRAFDERIIRVLELLACCADDDESHQLKYFSQETYLSESRLAHLFKDETGIPLKSYLVLHKLQRAYESIFDGETITTAALRAGFDSPSHLAYTNKMMTGMSATSIIKDSAFLKVF</sequence>
<evidence type="ECO:0000313" key="6">
    <source>
        <dbReference type="Proteomes" id="UP000184010"/>
    </source>
</evidence>
<protein>
    <submittedName>
        <fullName evidence="5">Helix-turn-helix domain-containing protein</fullName>
    </submittedName>
</protein>
<dbReference type="GO" id="GO:0003700">
    <property type="term" value="F:DNA-binding transcription factor activity"/>
    <property type="evidence" value="ECO:0007669"/>
    <property type="project" value="InterPro"/>
</dbReference>
<dbReference type="Gene3D" id="1.10.10.60">
    <property type="entry name" value="Homeodomain-like"/>
    <property type="match status" value="1"/>
</dbReference>
<name>A0A1M7SG51_9FIRM</name>
<dbReference type="SMART" id="SM00342">
    <property type="entry name" value="HTH_ARAC"/>
    <property type="match status" value="1"/>
</dbReference>
<reference evidence="6" key="1">
    <citation type="submission" date="2016-12" db="EMBL/GenBank/DDBJ databases">
        <authorList>
            <person name="Varghese N."/>
            <person name="Submissions S."/>
        </authorList>
    </citation>
    <scope>NUCLEOTIDE SEQUENCE [LARGE SCALE GENOMIC DNA]</scope>
    <source>
        <strain evidence="6">DSM 11544</strain>
    </source>
</reference>
<keyword evidence="1" id="KW-0805">Transcription regulation</keyword>